<dbReference type="PANTHER" id="PTHR31128">
    <property type="entry name" value="PROTEIN CBR-CLEC-135-RELATED"/>
    <property type="match status" value="1"/>
</dbReference>
<reference evidence="2" key="1">
    <citation type="submission" date="2023-10" db="EMBL/GenBank/DDBJ databases">
        <title>Genome assembly of Pristionchus species.</title>
        <authorList>
            <person name="Yoshida K."/>
            <person name="Sommer R.J."/>
        </authorList>
    </citation>
    <scope>NUCLEOTIDE SEQUENCE</scope>
    <source>
        <strain evidence="2">RS5133</strain>
    </source>
</reference>
<organism evidence="2 3">
    <name type="scientific">Pristionchus fissidentatus</name>
    <dbReference type="NCBI Taxonomy" id="1538716"/>
    <lineage>
        <taxon>Eukaryota</taxon>
        <taxon>Metazoa</taxon>
        <taxon>Ecdysozoa</taxon>
        <taxon>Nematoda</taxon>
        <taxon>Chromadorea</taxon>
        <taxon>Rhabditida</taxon>
        <taxon>Rhabditina</taxon>
        <taxon>Diplogasteromorpha</taxon>
        <taxon>Diplogasteroidea</taxon>
        <taxon>Neodiplogasteridae</taxon>
        <taxon>Pristionchus</taxon>
    </lineage>
</organism>
<feature type="compositionally biased region" description="Low complexity" evidence="1">
    <location>
        <begin position="12"/>
        <end position="51"/>
    </location>
</feature>
<sequence length="204" mass="22761">EMVSSTTSAYFRDSSSTDTSATSTDRSSEFRPLPTSSPQSSRSERTPSSCSDAIDRSVSSASTGNVAYDSDRNERVASIAESWLEPNTQLSEFTNYFIGLKTADEAAELTTPTSIRLYYQMPLDGSFASSIPLFLVYRSSTGIVFHFPIVEELGRWRVKYGESLNVTYPNVTSLLRHHILYAFVSPFEKGNFESFEVWKAFTSI</sequence>
<proteinExistence type="predicted"/>
<keyword evidence="3" id="KW-1185">Reference proteome</keyword>
<feature type="region of interest" description="Disordered" evidence="1">
    <location>
        <begin position="1"/>
        <end position="66"/>
    </location>
</feature>
<evidence type="ECO:0000256" key="1">
    <source>
        <dbReference type="SAM" id="MobiDB-lite"/>
    </source>
</evidence>
<gene>
    <name evidence="2" type="ORF">PFISCL1PPCAC_8604</name>
</gene>
<comment type="caution">
    <text evidence="2">The sequence shown here is derived from an EMBL/GenBank/DDBJ whole genome shotgun (WGS) entry which is preliminary data.</text>
</comment>
<name>A0AAV5VGQ2_9BILA</name>
<dbReference type="Proteomes" id="UP001432322">
    <property type="component" value="Unassembled WGS sequence"/>
</dbReference>
<feature type="non-terminal residue" evidence="2">
    <location>
        <position position="1"/>
    </location>
</feature>
<accession>A0AAV5VGQ2</accession>
<dbReference type="EMBL" id="BTSY01000003">
    <property type="protein sequence ID" value="GMT17307.1"/>
    <property type="molecule type" value="Genomic_DNA"/>
</dbReference>
<dbReference type="AlphaFoldDB" id="A0AAV5VGQ2"/>
<protein>
    <submittedName>
        <fullName evidence="2">Uncharacterized protein</fullName>
    </submittedName>
</protein>
<evidence type="ECO:0000313" key="2">
    <source>
        <dbReference type="EMBL" id="GMT17307.1"/>
    </source>
</evidence>
<dbReference type="PANTHER" id="PTHR31128:SF6">
    <property type="entry name" value="SH2 DOMAIN-CONTAINING PROTEIN"/>
    <property type="match status" value="1"/>
</dbReference>
<evidence type="ECO:0000313" key="3">
    <source>
        <dbReference type="Proteomes" id="UP001432322"/>
    </source>
</evidence>